<evidence type="ECO:0000259" key="3">
    <source>
        <dbReference type="Pfam" id="PF01370"/>
    </source>
</evidence>
<evidence type="ECO:0000256" key="1">
    <source>
        <dbReference type="ARBA" id="ARBA00023002"/>
    </source>
</evidence>
<organism evidence="4">
    <name type="scientific">Musa acuminata subsp. malaccensis</name>
    <name type="common">Wild banana</name>
    <name type="synonym">Musa malaccensis</name>
    <dbReference type="NCBI Taxonomy" id="214687"/>
    <lineage>
        <taxon>Eukaryota</taxon>
        <taxon>Viridiplantae</taxon>
        <taxon>Streptophyta</taxon>
        <taxon>Embryophyta</taxon>
        <taxon>Tracheophyta</taxon>
        <taxon>Spermatophyta</taxon>
        <taxon>Magnoliopsida</taxon>
        <taxon>Liliopsida</taxon>
        <taxon>Zingiberales</taxon>
        <taxon>Musaceae</taxon>
        <taxon>Musa</taxon>
    </lineage>
</organism>
<feature type="region of interest" description="Disordered" evidence="2">
    <location>
        <begin position="269"/>
        <end position="327"/>
    </location>
</feature>
<evidence type="ECO:0000256" key="2">
    <source>
        <dbReference type="SAM" id="MobiDB-lite"/>
    </source>
</evidence>
<feature type="domain" description="NAD-dependent epimerase/dehydratase" evidence="3">
    <location>
        <begin position="16"/>
        <end position="114"/>
    </location>
</feature>
<dbReference type="SUPFAM" id="SSF51735">
    <property type="entry name" value="NAD(P)-binding Rossmann-fold domains"/>
    <property type="match status" value="1"/>
</dbReference>
<sequence length="369" mass="40520">MLAYLSPWMVESSLIFIASWWVKLLLEKGYTVKGTVRNPDDPKNAHLKAMKGAAERLILCKADHLDFAALREAIDGCQDVFHTASAVTYDPKQMVEPAVSETRYVFEAAADAGTVRVCRSTLIEKEGETSKSKKKKKEKEKDNMWSNLFYCKPNEILWLKPKKSNSMNYYLYNNSLDSSTRTRSGTSKPINMVSKKTDLVLGPLLRPTLNASAMHVMKYLDCSARKNANAVQGYADVLDVAEAHALVYEEAEGAPGSAFSAPIECSTERTWSASSPGSSPSIRCPTSAQTSSNPSPQTAIQVLEPKAGGARRGVHAGESQSLRHREEQSLQEKGDLANSFYSWITEVRPGPEGSPMIKCIGSSFDCFGS</sequence>
<dbReference type="Pfam" id="PF01370">
    <property type="entry name" value="Epimerase"/>
    <property type="match status" value="1"/>
</dbReference>
<reference evidence="4" key="1">
    <citation type="submission" date="2021-03" db="EMBL/GenBank/DDBJ databases">
        <authorList>
            <consortium name="Genoscope - CEA"/>
            <person name="William W."/>
        </authorList>
    </citation>
    <scope>NUCLEOTIDE SEQUENCE</scope>
    <source>
        <strain evidence="4">Doubled-haploid Pahang</strain>
    </source>
</reference>
<feature type="compositionally biased region" description="Low complexity" evidence="2">
    <location>
        <begin position="272"/>
        <end position="281"/>
    </location>
</feature>
<feature type="compositionally biased region" description="Polar residues" evidence="2">
    <location>
        <begin position="284"/>
        <end position="300"/>
    </location>
</feature>
<dbReference type="InterPro" id="IPR050425">
    <property type="entry name" value="NAD(P)_dehydrat-like"/>
</dbReference>
<accession>A0A8D7FI99</accession>
<gene>
    <name evidence="4" type="ORF">GSMUA_38720.1</name>
</gene>
<dbReference type="InterPro" id="IPR036291">
    <property type="entry name" value="NAD(P)-bd_dom_sf"/>
</dbReference>
<dbReference type="EMBL" id="HG996473">
    <property type="protein sequence ID" value="CAG1856766.1"/>
    <property type="molecule type" value="Genomic_DNA"/>
</dbReference>
<proteinExistence type="predicted"/>
<dbReference type="GO" id="GO:0016491">
    <property type="term" value="F:oxidoreductase activity"/>
    <property type="evidence" value="ECO:0007669"/>
    <property type="project" value="UniProtKB-KW"/>
</dbReference>
<dbReference type="PANTHER" id="PTHR10366:SF831">
    <property type="entry name" value="NAD-DEPENDENT EPIMERASE_DEHYDRATASE DOMAIN-CONTAINING PROTEIN"/>
    <property type="match status" value="1"/>
</dbReference>
<keyword evidence="1" id="KW-0560">Oxidoreductase</keyword>
<dbReference type="Gene3D" id="3.40.50.720">
    <property type="entry name" value="NAD(P)-binding Rossmann-like Domain"/>
    <property type="match status" value="1"/>
</dbReference>
<name>A0A8D7FI99_MUSAM</name>
<protein>
    <submittedName>
        <fullName evidence="4">(wild Malaysian banana) hypothetical protein</fullName>
    </submittedName>
</protein>
<dbReference type="InterPro" id="IPR001509">
    <property type="entry name" value="Epimerase_deHydtase"/>
</dbReference>
<dbReference type="PANTHER" id="PTHR10366">
    <property type="entry name" value="NAD DEPENDENT EPIMERASE/DEHYDRATASE"/>
    <property type="match status" value="1"/>
</dbReference>
<dbReference type="AlphaFoldDB" id="A0A8D7FI99"/>
<evidence type="ECO:0000313" key="4">
    <source>
        <dbReference type="EMBL" id="CAG1856766.1"/>
    </source>
</evidence>